<gene>
    <name evidence="5" type="ORF">HW555_005462</name>
</gene>
<evidence type="ECO:0000256" key="2">
    <source>
        <dbReference type="ARBA" id="ARBA00023242"/>
    </source>
</evidence>
<dbReference type="AlphaFoldDB" id="A0A835L4I7"/>
<evidence type="ECO:0000313" key="5">
    <source>
        <dbReference type="EMBL" id="KAF9417459.1"/>
    </source>
</evidence>
<feature type="compositionally biased region" description="Basic residues" evidence="3">
    <location>
        <begin position="499"/>
        <end position="508"/>
    </location>
</feature>
<dbReference type="EMBL" id="JACKWZ010000071">
    <property type="protein sequence ID" value="KAF9417459.1"/>
    <property type="molecule type" value="Genomic_DNA"/>
</dbReference>
<evidence type="ECO:0000313" key="6">
    <source>
        <dbReference type="Proteomes" id="UP000648187"/>
    </source>
</evidence>
<feature type="region of interest" description="Disordered" evidence="3">
    <location>
        <begin position="539"/>
        <end position="567"/>
    </location>
</feature>
<organism evidence="5 6">
    <name type="scientific">Spodoptera exigua</name>
    <name type="common">Beet armyworm</name>
    <name type="synonym">Noctua fulgens</name>
    <dbReference type="NCBI Taxonomy" id="7107"/>
    <lineage>
        <taxon>Eukaryota</taxon>
        <taxon>Metazoa</taxon>
        <taxon>Ecdysozoa</taxon>
        <taxon>Arthropoda</taxon>
        <taxon>Hexapoda</taxon>
        <taxon>Insecta</taxon>
        <taxon>Pterygota</taxon>
        <taxon>Neoptera</taxon>
        <taxon>Endopterygota</taxon>
        <taxon>Lepidoptera</taxon>
        <taxon>Glossata</taxon>
        <taxon>Ditrysia</taxon>
        <taxon>Noctuoidea</taxon>
        <taxon>Noctuidae</taxon>
        <taxon>Amphipyrinae</taxon>
        <taxon>Spodoptera</taxon>
    </lineage>
</organism>
<dbReference type="Proteomes" id="UP000648187">
    <property type="component" value="Unassembled WGS sequence"/>
</dbReference>
<keyword evidence="2" id="KW-0539">Nucleus</keyword>
<keyword evidence="1" id="KW-0238">DNA-binding</keyword>
<sequence length="567" mass="64871">MLKENLQKALHEISKGMSKKLAAKTFSVPRSTVQFRLKNPDHRSKPGPPTILTDEEEQLFVDWIKISSKKGFPKRKEDLIKSVSDFINKSGRASSFRNGDKWFKLFLARHPTVTFRTPEAVTAASSTVSASDVRGWFEQIRIYMTENSYYDILSDPSRVFNGDETNFVLCPKTDTIEKSLNPSTIINGFRATGLCPFNEDAVDYSKCLGTSNKNNITIAQPKHVTDNRVLTKDDFTKLLGESTIHKIDKRELRPEESSECLLKIWNFFTTFQNDLHNSSKLDTERQNDNIGNFDIENMEIIINNSPNKNVAEQSFDFVSQDVVVEEIVQCSELNYFIEDISTLQERIPETHASILQPSLTYVPNNKQPSTQQTFVQQISIYQASVSSQQQSSIYSTPQKPSIRVTGDVKISADQNNFMQLKAPLVKEDNTIVKLQDILVLPKTPQRKGIKNTKKTPFVLTSAEWKAQENEKLKIKEEKAEGVKKRKEEREQKKLEKEKKMVKKNKKQTKAKDNVSKILFSEDFYKLDNDKLEALLKNYNKENQKASTSKNYSAAEIEKMLTETDSDD</sequence>
<dbReference type="InterPro" id="IPR007889">
    <property type="entry name" value="HTH_Psq"/>
</dbReference>
<dbReference type="PROSITE" id="PS51253">
    <property type="entry name" value="HTH_CENPB"/>
    <property type="match status" value="1"/>
</dbReference>
<dbReference type="GO" id="GO:0003677">
    <property type="term" value="F:DNA binding"/>
    <property type="evidence" value="ECO:0007669"/>
    <property type="project" value="UniProtKB-KW"/>
</dbReference>
<comment type="caution">
    <text evidence="5">The sequence shown here is derived from an EMBL/GenBank/DDBJ whole genome shotgun (WGS) entry which is preliminary data.</text>
</comment>
<accession>A0A835L4I7</accession>
<reference evidence="5" key="1">
    <citation type="submission" date="2020-08" db="EMBL/GenBank/DDBJ databases">
        <title>Spodoptera exigua strain:BAW_Kor-Di-RS1 Genome sequencing and assembly.</title>
        <authorList>
            <person name="Kim J."/>
            <person name="Nam H.Y."/>
            <person name="Kwon M."/>
            <person name="Choi J.H."/>
            <person name="Cho S.R."/>
            <person name="Kim G.-H."/>
        </authorList>
    </citation>
    <scope>NUCLEOTIDE SEQUENCE</scope>
    <source>
        <strain evidence="5">BAW_Kor-Di-RS1</strain>
        <tissue evidence="5">Whole-body</tissue>
    </source>
</reference>
<feature type="domain" description="HTH CENPB-type" evidence="4">
    <location>
        <begin position="44"/>
        <end position="116"/>
    </location>
</feature>
<keyword evidence="6" id="KW-1185">Reference proteome</keyword>
<name>A0A835L4I7_SPOEX</name>
<dbReference type="InterPro" id="IPR006600">
    <property type="entry name" value="HTH_CenpB_DNA-bd_dom"/>
</dbReference>
<evidence type="ECO:0000259" key="4">
    <source>
        <dbReference type="PROSITE" id="PS51253"/>
    </source>
</evidence>
<evidence type="ECO:0000256" key="3">
    <source>
        <dbReference type="SAM" id="MobiDB-lite"/>
    </source>
</evidence>
<evidence type="ECO:0000256" key="1">
    <source>
        <dbReference type="ARBA" id="ARBA00023125"/>
    </source>
</evidence>
<feature type="compositionally biased region" description="Basic and acidic residues" evidence="3">
    <location>
        <begin position="478"/>
        <end position="498"/>
    </location>
</feature>
<protein>
    <recommendedName>
        <fullName evidence="4">HTH CENPB-type domain-containing protein</fullName>
    </recommendedName>
</protein>
<proteinExistence type="predicted"/>
<dbReference type="Pfam" id="PF05225">
    <property type="entry name" value="HTH_psq"/>
    <property type="match status" value="1"/>
</dbReference>
<feature type="region of interest" description="Disordered" evidence="3">
    <location>
        <begin position="478"/>
        <end position="510"/>
    </location>
</feature>
<dbReference type="Gene3D" id="1.10.10.60">
    <property type="entry name" value="Homeodomain-like"/>
    <property type="match status" value="1"/>
</dbReference>